<dbReference type="Proteomes" id="UP000234181">
    <property type="component" value="Unassembled WGS sequence"/>
</dbReference>
<dbReference type="Proteomes" id="UP000234166">
    <property type="component" value="Unassembled WGS sequence"/>
</dbReference>
<dbReference type="EMBL" id="OCYS01000079">
    <property type="protein sequence ID" value="SON86325.1"/>
    <property type="molecule type" value="Genomic_DNA"/>
</dbReference>
<evidence type="ECO:0000313" key="2">
    <source>
        <dbReference type="EMBL" id="SON86325.1"/>
    </source>
</evidence>
<sequence length="91" mass="10158">MTRRKVVMNATCRQRKTGPSLVPFFSRQYPVARELALTRSRTLCANRTRHSTLAFVAATNGQRARKMDVDLAGQPQCPNALSTPDTAHTAW</sequence>
<evidence type="ECO:0000313" key="4">
    <source>
        <dbReference type="Proteomes" id="UP000234181"/>
    </source>
</evidence>
<organism evidence="2 3">
    <name type="scientific">Xanthomonas campestris pv. phaseoli</name>
    <dbReference type="NCBI Taxonomy" id="317013"/>
    <lineage>
        <taxon>Bacteria</taxon>
        <taxon>Pseudomonadati</taxon>
        <taxon>Pseudomonadota</taxon>
        <taxon>Gammaproteobacteria</taxon>
        <taxon>Lysobacterales</taxon>
        <taxon>Lysobacteraceae</taxon>
        <taxon>Xanthomonas</taxon>
    </lineage>
</organism>
<accession>A0AB38DZ42</accession>
<comment type="caution">
    <text evidence="2">The sequence shown here is derived from an EMBL/GenBank/DDBJ whole genome shotgun (WGS) entry which is preliminary data.</text>
</comment>
<protein>
    <submittedName>
        <fullName evidence="2">Uncharacterized protein</fullName>
    </submittedName>
</protein>
<reference evidence="3 4" key="1">
    <citation type="submission" date="2017-10" db="EMBL/GenBank/DDBJ databases">
        <authorList>
            <person name="Regsiter A."/>
            <person name="William W."/>
        </authorList>
    </citation>
    <scope>NUCLEOTIDE SEQUENCE [LARGE SCALE GENOMIC DNA]</scope>
    <source>
        <strain evidence="1 4">CFBP6984</strain>
        <strain evidence="2 3">CFBP7430</strain>
    </source>
</reference>
<dbReference type="EMBL" id="OCYT01000086">
    <property type="protein sequence ID" value="SON79358.1"/>
    <property type="molecule type" value="Genomic_DNA"/>
</dbReference>
<proteinExistence type="predicted"/>
<gene>
    <name evidence="1" type="ORF">XAP6984_310006</name>
    <name evidence="2" type="ORF">XAP7430_260006</name>
</gene>
<evidence type="ECO:0000313" key="1">
    <source>
        <dbReference type="EMBL" id="SON79358.1"/>
    </source>
</evidence>
<name>A0AB38DZ42_XANCH</name>
<dbReference type="AlphaFoldDB" id="A0AB38DZ42"/>
<keyword evidence="4" id="KW-1185">Reference proteome</keyword>
<evidence type="ECO:0000313" key="3">
    <source>
        <dbReference type="Proteomes" id="UP000234166"/>
    </source>
</evidence>